<dbReference type="RefSeq" id="XP_028883521.1">
    <property type="nucleotide sequence ID" value="XM_029025205.1"/>
</dbReference>
<organism evidence="1 2">
    <name type="scientific">Trypanosoma theileri</name>
    <dbReference type="NCBI Taxonomy" id="67003"/>
    <lineage>
        <taxon>Eukaryota</taxon>
        <taxon>Discoba</taxon>
        <taxon>Euglenozoa</taxon>
        <taxon>Kinetoplastea</taxon>
        <taxon>Metakinetoplastina</taxon>
        <taxon>Trypanosomatida</taxon>
        <taxon>Trypanosomatidae</taxon>
        <taxon>Trypanosoma</taxon>
    </lineage>
</organism>
<reference evidence="1 2" key="1">
    <citation type="submission" date="2017-03" db="EMBL/GenBank/DDBJ databases">
        <title>An alternative strategy for trypanosome survival in the mammalian bloodstream revealed through genome and transcriptome analysis of the ubiquitous bovine parasite Trypanosoma (Megatrypanum) theileri.</title>
        <authorList>
            <person name="Kelly S."/>
            <person name="Ivens A."/>
            <person name="Mott A."/>
            <person name="O'Neill E."/>
            <person name="Emms D."/>
            <person name="Macleod O."/>
            <person name="Voorheis P."/>
            <person name="Matthews J."/>
            <person name="Matthews K."/>
            <person name="Carrington M."/>
        </authorList>
    </citation>
    <scope>NUCLEOTIDE SEQUENCE [LARGE SCALE GENOMIC DNA]</scope>
    <source>
        <strain evidence="1">Edinburgh</strain>
    </source>
</reference>
<dbReference type="Proteomes" id="UP000192257">
    <property type="component" value="Unassembled WGS sequence"/>
</dbReference>
<accession>A0A1X0NXP3</accession>
<comment type="caution">
    <text evidence="1">The sequence shown here is derived from an EMBL/GenBank/DDBJ whole genome shotgun (WGS) entry which is preliminary data.</text>
</comment>
<gene>
    <name evidence="1" type="ORF">TM35_000122300</name>
</gene>
<dbReference type="OrthoDB" id="274718at2759"/>
<dbReference type="STRING" id="67003.A0A1X0NXP3"/>
<keyword evidence="2" id="KW-1185">Reference proteome</keyword>
<dbReference type="GeneID" id="39984985"/>
<protein>
    <submittedName>
        <fullName evidence="1">Uncharacterized protein</fullName>
    </submittedName>
</protein>
<proteinExistence type="predicted"/>
<evidence type="ECO:0000313" key="1">
    <source>
        <dbReference type="EMBL" id="ORC89455.1"/>
    </source>
</evidence>
<dbReference type="AlphaFoldDB" id="A0A1X0NXP3"/>
<name>A0A1X0NXP3_9TRYP</name>
<dbReference type="VEuPathDB" id="TriTrypDB:TM35_000122300"/>
<evidence type="ECO:0000313" key="2">
    <source>
        <dbReference type="Proteomes" id="UP000192257"/>
    </source>
</evidence>
<dbReference type="EMBL" id="NBCO01000012">
    <property type="protein sequence ID" value="ORC89455.1"/>
    <property type="molecule type" value="Genomic_DNA"/>
</dbReference>
<sequence>MAMRSSDVFYAYRHTPLVLRSRRHDSGVNQYGLKPVSAYDFINPTNLINFGRGTSFDNLGVRRSGRGEIDSAPSLAGSPVFTQAKLAGLSGAEEQLSMCQAETMALRVCMAKGGQSACERESHALDTCLSRVGHLRQAMRSACEEFNDWFIQNVSDNHTKPFQHRPHDWRHFYAQEKLVRERQQHGHAYGRRPKQFSFGARYVKTEGYGKRPRLPYNK</sequence>